<evidence type="ECO:0000256" key="8">
    <source>
        <dbReference type="SAM" id="Phobius"/>
    </source>
</evidence>
<name>A0ABX6IJB6_9ACTN</name>
<comment type="subcellular location">
    <subcellularLocation>
        <location evidence="1">Cell membrane</location>
        <topology evidence="1">Multi-pass membrane protein</topology>
    </subcellularLocation>
</comment>
<keyword evidence="3" id="KW-0813">Transport</keyword>
<dbReference type="Gene3D" id="1.10.3470.10">
    <property type="entry name" value="ABC transporter involved in vitamin B12 uptake, BtuC"/>
    <property type="match status" value="1"/>
</dbReference>
<evidence type="ECO:0000256" key="6">
    <source>
        <dbReference type="ARBA" id="ARBA00022989"/>
    </source>
</evidence>
<evidence type="ECO:0000256" key="3">
    <source>
        <dbReference type="ARBA" id="ARBA00022448"/>
    </source>
</evidence>
<evidence type="ECO:0000313" key="10">
    <source>
        <dbReference type="Proteomes" id="UP001059836"/>
    </source>
</evidence>
<feature type="transmembrane region" description="Helical" evidence="8">
    <location>
        <begin position="36"/>
        <end position="56"/>
    </location>
</feature>
<keyword evidence="7 8" id="KW-0472">Membrane</keyword>
<feature type="transmembrane region" description="Helical" evidence="8">
    <location>
        <begin position="146"/>
        <end position="165"/>
    </location>
</feature>
<gene>
    <name evidence="9" type="ORF">GII31_11410</name>
</gene>
<evidence type="ECO:0000256" key="7">
    <source>
        <dbReference type="ARBA" id="ARBA00023136"/>
    </source>
</evidence>
<evidence type="ECO:0000256" key="4">
    <source>
        <dbReference type="ARBA" id="ARBA00022475"/>
    </source>
</evidence>
<dbReference type="PANTHER" id="PTHR30472">
    <property type="entry name" value="FERRIC ENTEROBACTIN TRANSPORT SYSTEM PERMEASE PROTEIN"/>
    <property type="match status" value="1"/>
</dbReference>
<dbReference type="CDD" id="cd06550">
    <property type="entry name" value="TM_ABC_iron-siderophores_like"/>
    <property type="match status" value="1"/>
</dbReference>
<keyword evidence="10" id="KW-1185">Reference proteome</keyword>
<evidence type="ECO:0000256" key="1">
    <source>
        <dbReference type="ARBA" id="ARBA00004651"/>
    </source>
</evidence>
<feature type="transmembrane region" description="Helical" evidence="8">
    <location>
        <begin position="307"/>
        <end position="329"/>
    </location>
</feature>
<feature type="transmembrane region" description="Helical" evidence="8">
    <location>
        <begin position="335"/>
        <end position="353"/>
    </location>
</feature>
<feature type="transmembrane region" description="Helical" evidence="8">
    <location>
        <begin position="90"/>
        <end position="107"/>
    </location>
</feature>
<comment type="similarity">
    <text evidence="2">Belongs to the binding-protein-dependent transport system permease family. FecCD subfamily.</text>
</comment>
<dbReference type="PANTHER" id="PTHR30472:SF1">
    <property type="entry name" value="FE(3+) DICITRATE TRANSPORT SYSTEM PERMEASE PROTEIN FECC-RELATED"/>
    <property type="match status" value="1"/>
</dbReference>
<dbReference type="SUPFAM" id="SSF81345">
    <property type="entry name" value="ABC transporter involved in vitamin B12 uptake, BtuC"/>
    <property type="match status" value="1"/>
</dbReference>
<accession>A0ABX6IJB6</accession>
<feature type="transmembrane region" description="Helical" evidence="8">
    <location>
        <begin position="177"/>
        <end position="201"/>
    </location>
</feature>
<keyword evidence="6 8" id="KW-1133">Transmembrane helix</keyword>
<dbReference type="EMBL" id="CP045809">
    <property type="protein sequence ID" value="QHN35405.1"/>
    <property type="molecule type" value="Genomic_DNA"/>
</dbReference>
<evidence type="ECO:0000313" key="9">
    <source>
        <dbReference type="EMBL" id="QHN35405.1"/>
    </source>
</evidence>
<evidence type="ECO:0000256" key="5">
    <source>
        <dbReference type="ARBA" id="ARBA00022692"/>
    </source>
</evidence>
<protein>
    <submittedName>
        <fullName evidence="9">Iron chelate uptake ABC transporter family permease subunit</fullName>
    </submittedName>
</protein>
<evidence type="ECO:0000256" key="2">
    <source>
        <dbReference type="ARBA" id="ARBA00007935"/>
    </source>
</evidence>
<dbReference type="Proteomes" id="UP001059836">
    <property type="component" value="Chromosome"/>
</dbReference>
<feature type="transmembrane region" description="Helical" evidence="8">
    <location>
        <begin position="221"/>
        <end position="240"/>
    </location>
</feature>
<dbReference type="InterPro" id="IPR000522">
    <property type="entry name" value="ABC_transptr_permease_BtuC"/>
</dbReference>
<reference evidence="9" key="1">
    <citation type="journal article" date="2021" name="Nat. Microbiol.">
        <title>Cocultivation of an ultrasmall environmental parasitic bacterium with lytic ability against bacteria associated with wastewater foams.</title>
        <authorList>
            <person name="Batinovic S."/>
            <person name="Rose J.J.A."/>
            <person name="Ratcliffe J."/>
            <person name="Seviour R.J."/>
            <person name="Petrovski S."/>
        </authorList>
    </citation>
    <scope>NUCLEOTIDE SEQUENCE</scope>
    <source>
        <strain evidence="9">CON9</strain>
    </source>
</reference>
<organism evidence="9 10">
    <name type="scientific">Gordonia pseudamarae</name>
    <dbReference type="NCBI Taxonomy" id="2831662"/>
    <lineage>
        <taxon>Bacteria</taxon>
        <taxon>Bacillati</taxon>
        <taxon>Actinomycetota</taxon>
        <taxon>Actinomycetes</taxon>
        <taxon>Mycobacteriales</taxon>
        <taxon>Gordoniaceae</taxon>
        <taxon>Gordonia</taxon>
    </lineage>
</organism>
<dbReference type="Pfam" id="PF01032">
    <property type="entry name" value="FecCD"/>
    <property type="match status" value="1"/>
</dbReference>
<keyword evidence="5 8" id="KW-0812">Transmembrane</keyword>
<feature type="transmembrane region" description="Helical" evidence="8">
    <location>
        <begin position="119"/>
        <end position="140"/>
    </location>
</feature>
<keyword evidence="4" id="KW-1003">Cell membrane</keyword>
<sequence>MSSIVRSAAPVTSSVTDDAVVARSAHGLARTNSRRLLGWFLGLLILVGVCLLSLSVGTKSIPITTVWDALFAFREIDDHLIIRDMRLPRTALGLIVGIALGVAGALIQAMTRNPLADPGVLGVNAGAAFLVALAVGVFGITDLWGYIWFAFVGAVLATLIVYFLGSWGRGGGTPVRLTLAGVAVAAVLTGITQGLVLLDPVAFDAMRTWNAGSITGRDGSVVWAILPFVAVGLGVALSVARPLNAVALGDDLARSLGANVGLTRAAGVVAVTLLCGAATAAAGPIAFVGLMVPHIARWIVGPDQRWIFVYTMIGAPILVLLADVLGRVIIRPDEMQVGIMTALVGAPVLIVLVRRKKASGL</sequence>
<dbReference type="InterPro" id="IPR037294">
    <property type="entry name" value="ABC_BtuC-like"/>
</dbReference>
<proteinExistence type="inferred from homology"/>